<feature type="domain" description="Amidohydrolase-related" evidence="6">
    <location>
        <begin position="2"/>
        <end position="279"/>
    </location>
</feature>
<gene>
    <name evidence="7" type="ORF">M6B22_09420</name>
</gene>
<dbReference type="InterPro" id="IPR032466">
    <property type="entry name" value="Metal_Hydrolase"/>
</dbReference>
<evidence type="ECO:0000256" key="4">
    <source>
        <dbReference type="ARBA" id="ARBA00036832"/>
    </source>
</evidence>
<dbReference type="Proteomes" id="UP001164693">
    <property type="component" value="Chromosome"/>
</dbReference>
<protein>
    <recommendedName>
        <fullName evidence="5">6-methylsalicylate decarboxylase</fullName>
        <ecNumber evidence="5">4.1.1.52</ecNumber>
    </recommendedName>
</protein>
<evidence type="ECO:0000313" key="7">
    <source>
        <dbReference type="EMBL" id="WAX58960.1"/>
    </source>
</evidence>
<dbReference type="Pfam" id="PF04909">
    <property type="entry name" value="Amidohydro_2"/>
    <property type="match status" value="1"/>
</dbReference>
<name>A0ABY7K281_9ACTN</name>
<organism evidence="7 8">
    <name type="scientific">Jatrophihabitans cynanchi</name>
    <dbReference type="NCBI Taxonomy" id="2944128"/>
    <lineage>
        <taxon>Bacteria</taxon>
        <taxon>Bacillati</taxon>
        <taxon>Actinomycetota</taxon>
        <taxon>Actinomycetes</taxon>
        <taxon>Jatrophihabitantales</taxon>
        <taxon>Jatrophihabitantaceae</taxon>
        <taxon>Jatrophihabitans</taxon>
    </lineage>
</organism>
<proteinExistence type="predicted"/>
<dbReference type="EMBL" id="CP097463">
    <property type="protein sequence ID" value="WAX58960.1"/>
    <property type="molecule type" value="Genomic_DNA"/>
</dbReference>
<evidence type="ECO:0000256" key="5">
    <source>
        <dbReference type="ARBA" id="ARBA00038889"/>
    </source>
</evidence>
<dbReference type="PANTHER" id="PTHR21240">
    <property type="entry name" value="2-AMINO-3-CARBOXYLMUCONATE-6-SEMIALDEHYDE DECARBOXYLASE"/>
    <property type="match status" value="1"/>
</dbReference>
<dbReference type="SUPFAM" id="SSF51556">
    <property type="entry name" value="Metallo-dependent hydrolases"/>
    <property type="match status" value="1"/>
</dbReference>
<accession>A0ABY7K281</accession>
<reference evidence="7" key="1">
    <citation type="submission" date="2022-05" db="EMBL/GenBank/DDBJ databases">
        <title>Jatrophihabitans sp. SB3-54 whole genome sequence.</title>
        <authorList>
            <person name="Suh M.K."/>
            <person name="Eom M.K."/>
            <person name="Kim J.S."/>
            <person name="Kim H.S."/>
            <person name="Do H.E."/>
            <person name="Shin Y.K."/>
            <person name="Lee J.-S."/>
        </authorList>
    </citation>
    <scope>NUCLEOTIDE SEQUENCE</scope>
    <source>
        <strain evidence="7">SB3-54</strain>
    </source>
</reference>
<evidence type="ECO:0000259" key="6">
    <source>
        <dbReference type="Pfam" id="PF04909"/>
    </source>
</evidence>
<evidence type="ECO:0000256" key="2">
    <source>
        <dbReference type="ARBA" id="ARBA00022833"/>
    </source>
</evidence>
<evidence type="ECO:0000256" key="3">
    <source>
        <dbReference type="ARBA" id="ARBA00023239"/>
    </source>
</evidence>
<evidence type="ECO:0000313" key="8">
    <source>
        <dbReference type="Proteomes" id="UP001164693"/>
    </source>
</evidence>
<keyword evidence="2" id="KW-0862">Zinc</keyword>
<dbReference type="RefSeq" id="WP_269445498.1">
    <property type="nucleotide sequence ID" value="NZ_CP097463.1"/>
</dbReference>
<dbReference type="Gene3D" id="3.20.20.140">
    <property type="entry name" value="Metal-dependent hydrolases"/>
    <property type="match status" value="1"/>
</dbReference>
<dbReference type="EC" id="4.1.1.52" evidence="5"/>
<comment type="catalytic activity">
    <reaction evidence="4">
        <text>6-methylsalicylate + H(+) = 3-methylphenol + CO2</text>
        <dbReference type="Rhea" id="RHEA:23112"/>
        <dbReference type="ChEBI" id="CHEBI:15378"/>
        <dbReference type="ChEBI" id="CHEBI:16526"/>
        <dbReference type="ChEBI" id="CHEBI:17231"/>
        <dbReference type="ChEBI" id="CHEBI:36658"/>
        <dbReference type="EC" id="4.1.1.52"/>
    </reaction>
    <physiologicalReaction direction="left-to-right" evidence="4">
        <dbReference type="Rhea" id="RHEA:23113"/>
    </physiologicalReaction>
</comment>
<dbReference type="InterPro" id="IPR006680">
    <property type="entry name" value="Amidohydro-rel"/>
</dbReference>
<sequence>MDYHHHAILPGYRARLDAWGIGAQPGVPFPAWTPEGSLAWMDDAAVDRALLSVGSPGFYFGDQSVTTALTEICNAELAELRDRWPERFGIFATVPLPELATALAQVERALEVDGFDGVGLLTQYGGRYLGDRAWDELYVLLNERGALAHVHPTVPEGWDPQAPVRPSVLDYPFETTRAILELARQRVFSRYPAIRWVFSHGGGTFGALADRMSGSDPAAPIAGGDSMRDLLFASRFDSALVGSAGLAALAVVAGTERIVFGSDLPFVSAGRIARDRAALQNLSE</sequence>
<keyword evidence="8" id="KW-1185">Reference proteome</keyword>
<evidence type="ECO:0000256" key="1">
    <source>
        <dbReference type="ARBA" id="ARBA00022723"/>
    </source>
</evidence>
<dbReference type="PANTHER" id="PTHR21240:SF29">
    <property type="entry name" value="AMIDOHYDROLASE-RELATED DOMAIN-CONTAINING PROTEIN"/>
    <property type="match status" value="1"/>
</dbReference>
<keyword evidence="1" id="KW-0479">Metal-binding</keyword>
<keyword evidence="3" id="KW-0456">Lyase</keyword>
<dbReference type="InterPro" id="IPR032465">
    <property type="entry name" value="ACMSD"/>
</dbReference>